<gene>
    <name evidence="1" type="ORF">K466DRAFT_76183</name>
</gene>
<sequence length="578" mass="64321">MGLFATLEDIRTSTSFLLPERDLAAFVGLEADEVSKTSSAKIEAYTARIKTIQHHIADLCSIHNAALPLHVELPPELVLGIFRHVPFASRWNIRLLHVCRLWRSILQRTPEFWASFLSHSLERSYWRGYGWSMDEPMFLTSLNRSSPLAVQITGAERHLEILRTVPHHVVRLSSLTLAIGASSVDTLFSILRIKLPLLKKLVLKLTCKASNGLVGPEILDKIGSWVPPADNFPRLQSLDVNGVLFPTLAAPTLKHLRLIGCLKNLCTSPTSCSRTAVPSMDALLSGLQRCPALVTCKLVACLPARITASRGLGVHLPELREFCIYANPSTTRVILETITFPPHTFLTTSRCITAQDPLLPTTPIPTVLALDTLSLKAWNSGTPYQRQIQRDGTYEGSSDGQLRLRMGPGHLPWSTTAAGIGRSEAIRTLVLAFSPLERLTSLVLDFGVRIPVVEADWQLILDSFIRLASLTVRIDSCRTLLRVLRRGQPARALETLSISCLKGRRVQELLVRAIEDAVASKHLRVRRLEFRQAVYDLHCRERHEKRNRSNVPMSAEQLSRLKAVVAAVITFPEVHSAD</sequence>
<name>A0A5C3PFG3_9APHY</name>
<evidence type="ECO:0000313" key="1">
    <source>
        <dbReference type="EMBL" id="TFK88346.1"/>
    </source>
</evidence>
<protein>
    <submittedName>
        <fullName evidence="1">Uncharacterized protein</fullName>
    </submittedName>
</protein>
<dbReference type="Gene3D" id="1.20.1280.50">
    <property type="match status" value="1"/>
</dbReference>
<dbReference type="SUPFAM" id="SSF81383">
    <property type="entry name" value="F-box domain"/>
    <property type="match status" value="1"/>
</dbReference>
<dbReference type="AlphaFoldDB" id="A0A5C3PFG3"/>
<reference evidence="1 2" key="1">
    <citation type="journal article" date="2019" name="Nat. Ecol. Evol.">
        <title>Megaphylogeny resolves global patterns of mushroom evolution.</title>
        <authorList>
            <person name="Varga T."/>
            <person name="Krizsan K."/>
            <person name="Foldi C."/>
            <person name="Dima B."/>
            <person name="Sanchez-Garcia M."/>
            <person name="Sanchez-Ramirez S."/>
            <person name="Szollosi G.J."/>
            <person name="Szarkandi J.G."/>
            <person name="Papp V."/>
            <person name="Albert L."/>
            <person name="Andreopoulos W."/>
            <person name="Angelini C."/>
            <person name="Antonin V."/>
            <person name="Barry K.W."/>
            <person name="Bougher N.L."/>
            <person name="Buchanan P."/>
            <person name="Buyck B."/>
            <person name="Bense V."/>
            <person name="Catcheside P."/>
            <person name="Chovatia M."/>
            <person name="Cooper J."/>
            <person name="Damon W."/>
            <person name="Desjardin D."/>
            <person name="Finy P."/>
            <person name="Geml J."/>
            <person name="Haridas S."/>
            <person name="Hughes K."/>
            <person name="Justo A."/>
            <person name="Karasinski D."/>
            <person name="Kautmanova I."/>
            <person name="Kiss B."/>
            <person name="Kocsube S."/>
            <person name="Kotiranta H."/>
            <person name="LaButti K.M."/>
            <person name="Lechner B.E."/>
            <person name="Liimatainen K."/>
            <person name="Lipzen A."/>
            <person name="Lukacs Z."/>
            <person name="Mihaltcheva S."/>
            <person name="Morgado L.N."/>
            <person name="Niskanen T."/>
            <person name="Noordeloos M.E."/>
            <person name="Ohm R.A."/>
            <person name="Ortiz-Santana B."/>
            <person name="Ovrebo C."/>
            <person name="Racz N."/>
            <person name="Riley R."/>
            <person name="Savchenko A."/>
            <person name="Shiryaev A."/>
            <person name="Soop K."/>
            <person name="Spirin V."/>
            <person name="Szebenyi C."/>
            <person name="Tomsovsky M."/>
            <person name="Tulloss R.E."/>
            <person name="Uehling J."/>
            <person name="Grigoriev I.V."/>
            <person name="Vagvolgyi C."/>
            <person name="Papp T."/>
            <person name="Martin F.M."/>
            <person name="Miettinen O."/>
            <person name="Hibbett D.S."/>
            <person name="Nagy L.G."/>
        </authorList>
    </citation>
    <scope>NUCLEOTIDE SEQUENCE [LARGE SCALE GENOMIC DNA]</scope>
    <source>
        <strain evidence="1 2">HHB13444</strain>
    </source>
</reference>
<organism evidence="1 2">
    <name type="scientific">Polyporus arcularius HHB13444</name>
    <dbReference type="NCBI Taxonomy" id="1314778"/>
    <lineage>
        <taxon>Eukaryota</taxon>
        <taxon>Fungi</taxon>
        <taxon>Dikarya</taxon>
        <taxon>Basidiomycota</taxon>
        <taxon>Agaricomycotina</taxon>
        <taxon>Agaricomycetes</taxon>
        <taxon>Polyporales</taxon>
        <taxon>Polyporaceae</taxon>
        <taxon>Polyporus</taxon>
    </lineage>
</organism>
<keyword evidence="2" id="KW-1185">Reference proteome</keyword>
<evidence type="ECO:0000313" key="2">
    <source>
        <dbReference type="Proteomes" id="UP000308197"/>
    </source>
</evidence>
<dbReference type="EMBL" id="ML211116">
    <property type="protein sequence ID" value="TFK88346.1"/>
    <property type="molecule type" value="Genomic_DNA"/>
</dbReference>
<dbReference type="InterPro" id="IPR036047">
    <property type="entry name" value="F-box-like_dom_sf"/>
</dbReference>
<dbReference type="Proteomes" id="UP000308197">
    <property type="component" value="Unassembled WGS sequence"/>
</dbReference>
<proteinExistence type="predicted"/>
<accession>A0A5C3PFG3</accession>
<dbReference type="InParanoid" id="A0A5C3PFG3"/>